<protein>
    <submittedName>
        <fullName evidence="2">Uncharacterized protein</fullName>
    </submittedName>
</protein>
<evidence type="ECO:0000313" key="3">
    <source>
        <dbReference type="Proteomes" id="UP000324222"/>
    </source>
</evidence>
<keyword evidence="3" id="KW-1185">Reference proteome</keyword>
<dbReference type="AlphaFoldDB" id="A0A5B7H0S7"/>
<evidence type="ECO:0000256" key="1">
    <source>
        <dbReference type="SAM" id="MobiDB-lite"/>
    </source>
</evidence>
<name>A0A5B7H0S7_PORTR</name>
<dbReference type="Proteomes" id="UP000324222">
    <property type="component" value="Unassembled WGS sequence"/>
</dbReference>
<comment type="caution">
    <text evidence="2">The sequence shown here is derived from an EMBL/GenBank/DDBJ whole genome shotgun (WGS) entry which is preliminary data.</text>
</comment>
<evidence type="ECO:0000313" key="2">
    <source>
        <dbReference type="EMBL" id="MPC62444.1"/>
    </source>
</evidence>
<proteinExistence type="predicted"/>
<sequence length="67" mass="7345">MNLLTTEQEDESSEREWLDGSICPSHGDWCLKPQGRIVPVPTSTTTVPQRAAHLGSPVLHFLTSTSV</sequence>
<feature type="region of interest" description="Disordered" evidence="1">
    <location>
        <begin position="1"/>
        <end position="20"/>
    </location>
</feature>
<reference evidence="2 3" key="1">
    <citation type="submission" date="2019-05" db="EMBL/GenBank/DDBJ databases">
        <title>Another draft genome of Portunus trituberculatus and its Hox gene families provides insights of decapod evolution.</title>
        <authorList>
            <person name="Jeong J.-H."/>
            <person name="Song I."/>
            <person name="Kim S."/>
            <person name="Choi T."/>
            <person name="Kim D."/>
            <person name="Ryu S."/>
            <person name="Kim W."/>
        </authorList>
    </citation>
    <scope>NUCLEOTIDE SEQUENCE [LARGE SCALE GENOMIC DNA]</scope>
    <source>
        <tissue evidence="2">Muscle</tissue>
    </source>
</reference>
<organism evidence="2 3">
    <name type="scientific">Portunus trituberculatus</name>
    <name type="common">Swimming crab</name>
    <name type="synonym">Neptunus trituberculatus</name>
    <dbReference type="NCBI Taxonomy" id="210409"/>
    <lineage>
        <taxon>Eukaryota</taxon>
        <taxon>Metazoa</taxon>
        <taxon>Ecdysozoa</taxon>
        <taxon>Arthropoda</taxon>
        <taxon>Crustacea</taxon>
        <taxon>Multicrustacea</taxon>
        <taxon>Malacostraca</taxon>
        <taxon>Eumalacostraca</taxon>
        <taxon>Eucarida</taxon>
        <taxon>Decapoda</taxon>
        <taxon>Pleocyemata</taxon>
        <taxon>Brachyura</taxon>
        <taxon>Eubrachyura</taxon>
        <taxon>Portunoidea</taxon>
        <taxon>Portunidae</taxon>
        <taxon>Portuninae</taxon>
        <taxon>Portunus</taxon>
    </lineage>
</organism>
<dbReference type="EMBL" id="VSRR010019685">
    <property type="protein sequence ID" value="MPC62444.1"/>
    <property type="molecule type" value="Genomic_DNA"/>
</dbReference>
<gene>
    <name evidence="2" type="ORF">E2C01_056529</name>
</gene>
<accession>A0A5B7H0S7</accession>